<evidence type="ECO:0000313" key="3">
    <source>
        <dbReference type="Proteomes" id="UP000260812"/>
    </source>
</evidence>
<dbReference type="InterPro" id="IPR018958">
    <property type="entry name" value="Knr4/Smi1-like_dom"/>
</dbReference>
<sequence length="124" mass="14184">MDKCGNFVFNEPYIGNEIKQINNVVLPKQYLEFMKKHNGGQGDIGETWLEFFTLEDLQEINDDYCIEDFLPDHIIIGSNGNGELYGIDSDGVYFNVPAIMDEDDVTVLGDDINLLPDKINNFWK</sequence>
<dbReference type="InterPro" id="IPR037883">
    <property type="entry name" value="Knr4/Smi1-like_sf"/>
</dbReference>
<accession>A0A3E3I5Q9</accession>
<protein>
    <submittedName>
        <fullName evidence="2">SMI1/KNR4 family protein</fullName>
    </submittedName>
</protein>
<gene>
    <name evidence="2" type="ORF">DXC51_10530</name>
</gene>
<evidence type="ECO:0000259" key="1">
    <source>
        <dbReference type="Pfam" id="PF09346"/>
    </source>
</evidence>
<organism evidence="2 3">
    <name type="scientific">Eisenbergiella massiliensis</name>
    <dbReference type="NCBI Taxonomy" id="1720294"/>
    <lineage>
        <taxon>Bacteria</taxon>
        <taxon>Bacillati</taxon>
        <taxon>Bacillota</taxon>
        <taxon>Clostridia</taxon>
        <taxon>Lachnospirales</taxon>
        <taxon>Lachnospiraceae</taxon>
        <taxon>Eisenbergiella</taxon>
    </lineage>
</organism>
<evidence type="ECO:0000313" key="2">
    <source>
        <dbReference type="EMBL" id="RGE60969.1"/>
    </source>
</evidence>
<dbReference type="GeneID" id="97987298"/>
<comment type="caution">
    <text evidence="2">The sequence shown here is derived from an EMBL/GenBank/DDBJ whole genome shotgun (WGS) entry which is preliminary data.</text>
</comment>
<feature type="domain" description="Knr4/Smi1-like" evidence="1">
    <location>
        <begin position="18"/>
        <end position="111"/>
    </location>
</feature>
<name>A0A3E3I5Q9_9FIRM</name>
<dbReference type="Gene3D" id="3.40.1580.10">
    <property type="entry name" value="SMI1/KNR4-like"/>
    <property type="match status" value="1"/>
</dbReference>
<proteinExistence type="predicted"/>
<dbReference type="AlphaFoldDB" id="A0A3E3I5Q9"/>
<dbReference type="RefSeq" id="WP_117544479.1">
    <property type="nucleotide sequence ID" value="NZ_JBKUNB010000006.1"/>
</dbReference>
<reference evidence="2" key="1">
    <citation type="submission" date="2018-08" db="EMBL/GenBank/DDBJ databases">
        <title>A genome reference for cultivated species of the human gut microbiota.</title>
        <authorList>
            <person name="Zou Y."/>
            <person name="Xue W."/>
            <person name="Luo G."/>
        </authorList>
    </citation>
    <scope>NUCLEOTIDE SEQUENCE [LARGE SCALE GENOMIC DNA]</scope>
    <source>
        <strain evidence="2">TF05-5AC</strain>
    </source>
</reference>
<dbReference type="SUPFAM" id="SSF160631">
    <property type="entry name" value="SMI1/KNR4-like"/>
    <property type="match status" value="1"/>
</dbReference>
<dbReference type="Pfam" id="PF09346">
    <property type="entry name" value="SMI1_KNR4"/>
    <property type="match status" value="1"/>
</dbReference>
<dbReference type="Proteomes" id="UP000260812">
    <property type="component" value="Unassembled WGS sequence"/>
</dbReference>
<dbReference type="EMBL" id="QVLV01000006">
    <property type="protein sequence ID" value="RGE60969.1"/>
    <property type="molecule type" value="Genomic_DNA"/>
</dbReference>
<keyword evidence="3" id="KW-1185">Reference proteome</keyword>